<dbReference type="SUPFAM" id="SSF50630">
    <property type="entry name" value="Acid proteases"/>
    <property type="match status" value="1"/>
</dbReference>
<keyword evidence="1" id="KW-0378">Hydrolase</keyword>
<dbReference type="GO" id="GO:0004190">
    <property type="term" value="F:aspartic-type endopeptidase activity"/>
    <property type="evidence" value="ECO:0007669"/>
    <property type="project" value="InterPro"/>
</dbReference>
<dbReference type="CDD" id="cd05483">
    <property type="entry name" value="retropepsin_like_bacteria"/>
    <property type="match status" value="1"/>
</dbReference>
<keyword evidence="1" id="KW-0645">Protease</keyword>
<proteinExistence type="predicted"/>
<organism evidence="1 2">
    <name type="scientific">Costertonia aggregata</name>
    <dbReference type="NCBI Taxonomy" id="343403"/>
    <lineage>
        <taxon>Bacteria</taxon>
        <taxon>Pseudomonadati</taxon>
        <taxon>Bacteroidota</taxon>
        <taxon>Flavobacteriia</taxon>
        <taxon>Flavobacteriales</taxon>
        <taxon>Flavobacteriaceae</taxon>
        <taxon>Costertonia</taxon>
    </lineage>
</organism>
<dbReference type="PROSITE" id="PS00141">
    <property type="entry name" value="ASP_PROTEASE"/>
    <property type="match status" value="1"/>
</dbReference>
<evidence type="ECO:0000313" key="1">
    <source>
        <dbReference type="EMBL" id="QLG45471.1"/>
    </source>
</evidence>
<dbReference type="InterPro" id="IPR001969">
    <property type="entry name" value="Aspartic_peptidase_AS"/>
</dbReference>
<dbReference type="Pfam" id="PF13650">
    <property type="entry name" value="Asp_protease_2"/>
    <property type="match status" value="1"/>
</dbReference>
<dbReference type="Proteomes" id="UP000509302">
    <property type="component" value="Chromosome"/>
</dbReference>
<dbReference type="InterPro" id="IPR021109">
    <property type="entry name" value="Peptidase_aspartic_dom_sf"/>
</dbReference>
<dbReference type="KEGG" id="cagg:HYG79_08980"/>
<accession>A0A7H9APR8</accession>
<dbReference type="RefSeq" id="WP_179241760.1">
    <property type="nucleotide sequence ID" value="NZ_CP058595.1"/>
</dbReference>
<dbReference type="InterPro" id="IPR034122">
    <property type="entry name" value="Retropepsin-like_bacterial"/>
</dbReference>
<keyword evidence="2" id="KW-1185">Reference proteome</keyword>
<dbReference type="GO" id="GO:0006508">
    <property type="term" value="P:proteolysis"/>
    <property type="evidence" value="ECO:0007669"/>
    <property type="project" value="UniProtKB-KW"/>
</dbReference>
<evidence type="ECO:0000313" key="2">
    <source>
        <dbReference type="Proteomes" id="UP000509302"/>
    </source>
</evidence>
<gene>
    <name evidence="1" type="ORF">HYG79_08980</name>
</gene>
<dbReference type="PROSITE" id="PS51257">
    <property type="entry name" value="PROKAR_LIPOPROTEIN"/>
    <property type="match status" value="1"/>
</dbReference>
<sequence>MRKTILFISAIHLFIGCATYKYKKQGFVNNDDYFTEIPFTYKNGFILLPVTIEGETFNFLLDTGAELNLIDPTIAGKLNLKILKKGTISNGKDSQNKIERVEIDKIYIGGIEFEETVAMIWDISKFSKYMSCEKIDGFIGNNLMRKSNWQIDYQKKIIRIADSSNKFEVSENHKKIKINSGTVGNVYLNLKIGEKYKDFTFDTGFNGFAQTGDTTLLKNTPSIKKIGITGANFTGSKKGITYLKMMETFTLNGHRFKSPTYFLIKPENSSVLGNEFFENYTLTIDWTNDYLILDASKEYDLKKLDMYEVGFFPDFEKGMITIANIYEKSDFKDTIKPKSKVLRINNIDLVELAQKDKLCDFWSSGWEGIREKDVLHIVLEQGGKQQTFKIQKITHDW</sequence>
<protein>
    <submittedName>
        <fullName evidence="1">Clan AA aspartic protease</fullName>
    </submittedName>
</protein>
<dbReference type="Gene3D" id="2.40.70.10">
    <property type="entry name" value="Acid Proteases"/>
    <property type="match status" value="1"/>
</dbReference>
<dbReference type="EMBL" id="CP058595">
    <property type="protein sequence ID" value="QLG45471.1"/>
    <property type="molecule type" value="Genomic_DNA"/>
</dbReference>
<reference evidence="1 2" key="1">
    <citation type="journal article" date="2006" name="Int. J. Syst. Evol. Microbiol.">
        <title>Costertonia aggregata gen. nov., sp. nov., a mesophilic marine bacterium of the family Flavobacteriaceae, isolated from a mature biofilm.</title>
        <authorList>
            <person name="Kwon K.K."/>
            <person name="Lee Y.K."/>
            <person name="Lee H.K."/>
        </authorList>
    </citation>
    <scope>NUCLEOTIDE SEQUENCE [LARGE SCALE GENOMIC DNA]</scope>
    <source>
        <strain evidence="1 2">KCCM 42265</strain>
    </source>
</reference>
<dbReference type="AlphaFoldDB" id="A0A7H9APR8"/>
<name>A0A7H9APR8_9FLAO</name>